<sequence length="108" mass="11780">MKLSLIILALYIGILSCFPCQDGAVHLPYEKGVSLEATHNEPEHPEHGGDYCSPLCICSCCATVTMPPMLFGFSLPASLPVTPEKSFQYKASFDQPNAGLIWQPPRLV</sequence>
<protein>
    <submittedName>
        <fullName evidence="1">Uncharacterized protein</fullName>
    </submittedName>
</protein>
<evidence type="ECO:0000313" key="1">
    <source>
        <dbReference type="EMBL" id="REA63201.1"/>
    </source>
</evidence>
<dbReference type="OrthoDB" id="997115at2"/>
<dbReference type="AlphaFoldDB" id="A0A3D8YID9"/>
<dbReference type="Pfam" id="PF20365">
    <property type="entry name" value="DUF6660"/>
    <property type="match status" value="1"/>
</dbReference>
<dbReference type="Proteomes" id="UP000256373">
    <property type="component" value="Unassembled WGS sequence"/>
</dbReference>
<evidence type="ECO:0000313" key="2">
    <source>
        <dbReference type="Proteomes" id="UP000256373"/>
    </source>
</evidence>
<accession>A0A3D8YID9</accession>
<dbReference type="PROSITE" id="PS51257">
    <property type="entry name" value="PROKAR_LIPOPROTEIN"/>
    <property type="match status" value="1"/>
</dbReference>
<comment type="caution">
    <text evidence="1">The sequence shown here is derived from an EMBL/GenBank/DDBJ whole genome shotgun (WGS) entry which is preliminary data.</text>
</comment>
<organism evidence="1 2">
    <name type="scientific">Dyadobacter luteus</name>
    <dbReference type="NCBI Taxonomy" id="2259619"/>
    <lineage>
        <taxon>Bacteria</taxon>
        <taxon>Pseudomonadati</taxon>
        <taxon>Bacteroidota</taxon>
        <taxon>Cytophagia</taxon>
        <taxon>Cytophagales</taxon>
        <taxon>Spirosomataceae</taxon>
        <taxon>Dyadobacter</taxon>
    </lineage>
</organism>
<dbReference type="RefSeq" id="WP_115829789.1">
    <property type="nucleotide sequence ID" value="NZ_QNUL01000003.1"/>
</dbReference>
<keyword evidence="2" id="KW-1185">Reference proteome</keyword>
<gene>
    <name evidence="1" type="ORF">DSL64_06185</name>
</gene>
<dbReference type="InterPro" id="IPR046601">
    <property type="entry name" value="DUF6660"/>
</dbReference>
<proteinExistence type="predicted"/>
<name>A0A3D8YID9_9BACT</name>
<dbReference type="EMBL" id="QNUL01000003">
    <property type="protein sequence ID" value="REA63201.1"/>
    <property type="molecule type" value="Genomic_DNA"/>
</dbReference>
<reference evidence="1 2" key="1">
    <citation type="submission" date="2018-07" db="EMBL/GenBank/DDBJ databases">
        <title>Dyadobacter roseus sp. nov., isolated from rose rhizosphere soil.</title>
        <authorList>
            <person name="Chen L."/>
        </authorList>
    </citation>
    <scope>NUCLEOTIDE SEQUENCE [LARGE SCALE GENOMIC DNA]</scope>
    <source>
        <strain evidence="1 2">RS19</strain>
    </source>
</reference>